<dbReference type="RefSeq" id="WP_046307623.1">
    <property type="nucleotide sequence ID" value="NZ_KQ034000.1"/>
</dbReference>
<evidence type="ECO:0000313" key="5">
    <source>
        <dbReference type="Proteomes" id="UP000033682"/>
    </source>
</evidence>
<dbReference type="EMBL" id="JXLG01000009">
    <property type="protein sequence ID" value="KJY60201.1"/>
    <property type="molecule type" value="Genomic_DNA"/>
</dbReference>
<protein>
    <recommendedName>
        <fullName evidence="6">Histidine phosphatase family protein</fullName>
    </recommendedName>
</protein>
<evidence type="ECO:0000256" key="2">
    <source>
        <dbReference type="PIRSR" id="PIRSR613078-1"/>
    </source>
</evidence>
<evidence type="ECO:0000256" key="1">
    <source>
        <dbReference type="ARBA" id="ARBA00022801"/>
    </source>
</evidence>
<dbReference type="InterPro" id="IPR013078">
    <property type="entry name" value="His_Pase_superF_clade-1"/>
</dbReference>
<reference evidence="4 5" key="1">
    <citation type="submission" date="2015-01" db="EMBL/GenBank/DDBJ databases">
        <title>Comparative genomics of the lactic acid bacteria isolated from the honey bee gut.</title>
        <authorList>
            <person name="Ellegaard K.M."/>
            <person name="Tamarit D."/>
            <person name="Javelind E."/>
            <person name="Olofsson T."/>
            <person name="Andersson S.G."/>
            <person name="Vasquez A."/>
        </authorList>
    </citation>
    <scope>NUCLEOTIDE SEQUENCE [LARGE SCALE GENOMIC DNA]</scope>
    <source>
        <strain evidence="4 5">Hma11</strain>
    </source>
</reference>
<feature type="active site" description="Tele-phosphohistidine intermediate" evidence="2">
    <location>
        <position position="9"/>
    </location>
</feature>
<gene>
    <name evidence="4" type="ORF">JF72_11450</name>
</gene>
<dbReference type="Gene3D" id="3.40.50.1240">
    <property type="entry name" value="Phosphoglycerate mutase-like"/>
    <property type="match status" value="1"/>
</dbReference>
<dbReference type="GO" id="GO:0005829">
    <property type="term" value="C:cytosol"/>
    <property type="evidence" value="ECO:0007669"/>
    <property type="project" value="TreeGrafter"/>
</dbReference>
<dbReference type="GO" id="GO:0004331">
    <property type="term" value="F:fructose-2,6-bisphosphate 2-phosphatase activity"/>
    <property type="evidence" value="ECO:0007669"/>
    <property type="project" value="TreeGrafter"/>
</dbReference>
<dbReference type="PANTHER" id="PTHR46517:SF1">
    <property type="entry name" value="FRUCTOSE-2,6-BISPHOSPHATASE TIGAR"/>
    <property type="match status" value="1"/>
</dbReference>
<dbReference type="InterPro" id="IPR001345">
    <property type="entry name" value="PG/BPGM_mutase_AS"/>
</dbReference>
<dbReference type="AlphaFoldDB" id="A0A0F4LRI1"/>
<evidence type="ECO:0000313" key="4">
    <source>
        <dbReference type="EMBL" id="KJY60201.1"/>
    </source>
</evidence>
<dbReference type="Proteomes" id="UP000033682">
    <property type="component" value="Unassembled WGS sequence"/>
</dbReference>
<name>A0A0F4LRI1_9LACO</name>
<dbReference type="SUPFAM" id="SSF53254">
    <property type="entry name" value="Phosphoglycerate mutase-like"/>
    <property type="match status" value="1"/>
</dbReference>
<dbReference type="Pfam" id="PF00300">
    <property type="entry name" value="His_Phos_1"/>
    <property type="match status" value="1"/>
</dbReference>
<feature type="active site" description="Proton donor/acceptor" evidence="2">
    <location>
        <position position="82"/>
    </location>
</feature>
<evidence type="ECO:0008006" key="6">
    <source>
        <dbReference type="Google" id="ProtNLM"/>
    </source>
</evidence>
<dbReference type="GO" id="GO:0045820">
    <property type="term" value="P:negative regulation of glycolytic process"/>
    <property type="evidence" value="ECO:0007669"/>
    <property type="project" value="TreeGrafter"/>
</dbReference>
<accession>A0A0F4LRI1</accession>
<dbReference type="PROSITE" id="PS00175">
    <property type="entry name" value="PG_MUTASE"/>
    <property type="match status" value="1"/>
</dbReference>
<dbReference type="HOGENOM" id="CLU_033323_9_0_9"/>
<keyword evidence="1" id="KW-0378">Hydrolase</keyword>
<proteinExistence type="predicted"/>
<dbReference type="InterPro" id="IPR029033">
    <property type="entry name" value="His_PPase_superfam"/>
</dbReference>
<organism evidence="4 5">
    <name type="scientific">Lactobacillus apis</name>
    <dbReference type="NCBI Taxonomy" id="303541"/>
    <lineage>
        <taxon>Bacteria</taxon>
        <taxon>Bacillati</taxon>
        <taxon>Bacillota</taxon>
        <taxon>Bacilli</taxon>
        <taxon>Lactobacillales</taxon>
        <taxon>Lactobacillaceae</taxon>
        <taxon>Lactobacillus</taxon>
    </lineage>
</organism>
<feature type="binding site" evidence="3">
    <location>
        <position position="59"/>
    </location>
    <ligand>
        <name>substrate</name>
    </ligand>
</feature>
<dbReference type="CDD" id="cd07067">
    <property type="entry name" value="HP_PGM_like"/>
    <property type="match status" value="1"/>
</dbReference>
<sequence>MLNVYIVRHGQTDTNKTLAINGSGTNLPLNETGIKQAEALRDSFDIERIDYVYASPLIRAKQTAEILDQGKHEIIYDDRLKEMNYGNWDGEPAAEIHAKYPQAFDDLGYFTENYSDYCTGETYRQLADRLMDFWHDLVNNHGNESVVLVFHGTASRSLVQNILESTGISKIGEMQNAAVTNISVDDTSKKAFLRYYNRSAPCDFFLEPKS</sequence>
<comment type="caution">
    <text evidence="4">The sequence shown here is derived from an EMBL/GenBank/DDBJ whole genome shotgun (WGS) entry which is preliminary data.</text>
</comment>
<feature type="binding site" evidence="3">
    <location>
        <begin position="82"/>
        <end position="85"/>
    </location>
    <ligand>
        <name>substrate</name>
    </ligand>
</feature>
<feature type="binding site" evidence="3">
    <location>
        <begin position="8"/>
        <end position="15"/>
    </location>
    <ligand>
        <name>substrate</name>
    </ligand>
</feature>
<dbReference type="GO" id="GO:0043456">
    <property type="term" value="P:regulation of pentose-phosphate shunt"/>
    <property type="evidence" value="ECO:0007669"/>
    <property type="project" value="TreeGrafter"/>
</dbReference>
<dbReference type="PATRIC" id="fig|303541.3.peg.1309"/>
<dbReference type="STRING" id="303541.JF72_11450"/>
<dbReference type="InterPro" id="IPR051695">
    <property type="entry name" value="Phosphoglycerate_Mutase"/>
</dbReference>
<dbReference type="SMART" id="SM00855">
    <property type="entry name" value="PGAM"/>
    <property type="match status" value="1"/>
</dbReference>
<evidence type="ECO:0000256" key="3">
    <source>
        <dbReference type="PIRSR" id="PIRSR613078-2"/>
    </source>
</evidence>
<dbReference type="PANTHER" id="PTHR46517">
    <property type="entry name" value="FRUCTOSE-2,6-BISPHOSPHATASE TIGAR"/>
    <property type="match status" value="1"/>
</dbReference>
<keyword evidence="5" id="KW-1185">Reference proteome</keyword>